<reference evidence="3 4" key="1">
    <citation type="submission" date="2017-03" db="EMBL/GenBank/DDBJ databases">
        <title>Genomes of endolithic fungi from Antarctica.</title>
        <authorList>
            <person name="Coleine C."/>
            <person name="Masonjones S."/>
            <person name="Stajich J.E."/>
        </authorList>
    </citation>
    <scope>NUCLEOTIDE SEQUENCE [LARGE SCALE GENOMIC DNA]</scope>
    <source>
        <strain evidence="3 4">CCFEE 6315</strain>
    </source>
</reference>
<keyword evidence="1" id="KW-0175">Coiled coil</keyword>
<feature type="region of interest" description="Disordered" evidence="2">
    <location>
        <begin position="130"/>
        <end position="180"/>
    </location>
</feature>
<feature type="compositionally biased region" description="Acidic residues" evidence="2">
    <location>
        <begin position="168"/>
        <end position="180"/>
    </location>
</feature>
<evidence type="ECO:0000313" key="3">
    <source>
        <dbReference type="EMBL" id="TKA26873.1"/>
    </source>
</evidence>
<evidence type="ECO:0000256" key="2">
    <source>
        <dbReference type="SAM" id="MobiDB-lite"/>
    </source>
</evidence>
<proteinExistence type="predicted"/>
<accession>A0A4U0TWS1</accession>
<evidence type="ECO:0000313" key="4">
    <source>
        <dbReference type="Proteomes" id="UP000308549"/>
    </source>
</evidence>
<dbReference type="AlphaFoldDB" id="A0A4U0TWS1"/>
<organism evidence="3 4">
    <name type="scientific">Salinomyces thailandicus</name>
    <dbReference type="NCBI Taxonomy" id="706561"/>
    <lineage>
        <taxon>Eukaryota</taxon>
        <taxon>Fungi</taxon>
        <taxon>Dikarya</taxon>
        <taxon>Ascomycota</taxon>
        <taxon>Pezizomycotina</taxon>
        <taxon>Dothideomycetes</taxon>
        <taxon>Dothideomycetidae</taxon>
        <taxon>Mycosphaerellales</taxon>
        <taxon>Teratosphaeriaceae</taxon>
        <taxon>Salinomyces</taxon>
    </lineage>
</organism>
<comment type="caution">
    <text evidence="3">The sequence shown here is derived from an EMBL/GenBank/DDBJ whole genome shotgun (WGS) entry which is preliminary data.</text>
</comment>
<dbReference type="Proteomes" id="UP000308549">
    <property type="component" value="Unassembled WGS sequence"/>
</dbReference>
<name>A0A4U0TWS1_9PEZI</name>
<protein>
    <submittedName>
        <fullName evidence="3">Uncharacterized protein</fullName>
    </submittedName>
</protein>
<feature type="coiled-coil region" evidence="1">
    <location>
        <begin position="43"/>
        <end position="70"/>
    </location>
</feature>
<sequence>MPEPATTFGVAATIAILYQLNKSSRDPNMAIQRALFSLAPDGEEEVRAAKQAAENAAAALYKERVEANKQRKAIARKRRDLTEWEHMEVQAQDGAVVLRGVDSQAPKGMFFSESMFLGDGKRKGMFRESMTVGGGEGKVKEGGQVKENAVGEAKQGRKQGMKVTSGGDGEDSEEEWTVLY</sequence>
<gene>
    <name evidence="3" type="ORF">B0A50_04319</name>
</gene>
<dbReference type="EMBL" id="NAJL01000026">
    <property type="protein sequence ID" value="TKA26873.1"/>
    <property type="molecule type" value="Genomic_DNA"/>
</dbReference>
<evidence type="ECO:0000256" key="1">
    <source>
        <dbReference type="SAM" id="Coils"/>
    </source>
</evidence>
<keyword evidence="4" id="KW-1185">Reference proteome</keyword>